<dbReference type="PANTHER" id="PTHR24055">
    <property type="entry name" value="MITOGEN-ACTIVATED PROTEIN KINASE"/>
    <property type="match status" value="1"/>
</dbReference>
<keyword evidence="4" id="KW-0723">Serine/threonine-protein kinase</keyword>
<evidence type="ECO:0000256" key="1">
    <source>
        <dbReference type="ARBA" id="ARBA00022741"/>
    </source>
</evidence>
<dbReference type="InterPro" id="IPR050117">
    <property type="entry name" value="MAPK"/>
</dbReference>
<gene>
    <name evidence="7" type="ORF">PCOR1329_LOCUS66117</name>
</gene>
<dbReference type="Proteomes" id="UP001189429">
    <property type="component" value="Unassembled WGS sequence"/>
</dbReference>
<dbReference type="SUPFAM" id="SSF56112">
    <property type="entry name" value="Protein kinase-like (PK-like)"/>
    <property type="match status" value="1"/>
</dbReference>
<dbReference type="Gene3D" id="1.10.510.10">
    <property type="entry name" value="Transferase(Phosphotransferase) domain 1"/>
    <property type="match status" value="1"/>
</dbReference>
<dbReference type="PROSITE" id="PS00108">
    <property type="entry name" value="PROTEIN_KINASE_ST"/>
    <property type="match status" value="1"/>
</dbReference>
<feature type="binding site" evidence="3">
    <location>
        <position position="81"/>
    </location>
    <ligand>
        <name>ATP</name>
        <dbReference type="ChEBI" id="CHEBI:30616"/>
    </ligand>
</feature>
<dbReference type="SMART" id="SM00220">
    <property type="entry name" value="S_TKc"/>
    <property type="match status" value="1"/>
</dbReference>
<comment type="caution">
    <text evidence="7">The sequence shown here is derived from an EMBL/GenBank/DDBJ whole genome shotgun (WGS) entry which is preliminary data.</text>
</comment>
<keyword evidence="4" id="KW-0418">Kinase</keyword>
<dbReference type="PROSITE" id="PS00107">
    <property type="entry name" value="PROTEIN_KINASE_ATP"/>
    <property type="match status" value="1"/>
</dbReference>
<keyword evidence="4" id="KW-0808">Transferase</keyword>
<dbReference type="EMBL" id="CAUYUJ010018502">
    <property type="protein sequence ID" value="CAK0884073.1"/>
    <property type="molecule type" value="Genomic_DNA"/>
</dbReference>
<proteinExistence type="inferred from homology"/>
<protein>
    <recommendedName>
        <fullName evidence="6">Protein kinase domain-containing protein</fullName>
    </recommendedName>
</protein>
<evidence type="ECO:0000313" key="7">
    <source>
        <dbReference type="EMBL" id="CAK0884073.1"/>
    </source>
</evidence>
<dbReference type="InterPro" id="IPR008271">
    <property type="entry name" value="Ser/Thr_kinase_AS"/>
</dbReference>
<feature type="non-terminal residue" evidence="7">
    <location>
        <position position="1"/>
    </location>
</feature>
<comment type="similarity">
    <text evidence="4">Belongs to the protein kinase superfamily.</text>
</comment>
<dbReference type="InterPro" id="IPR011009">
    <property type="entry name" value="Kinase-like_dom_sf"/>
</dbReference>
<organism evidence="7 8">
    <name type="scientific">Prorocentrum cordatum</name>
    <dbReference type="NCBI Taxonomy" id="2364126"/>
    <lineage>
        <taxon>Eukaryota</taxon>
        <taxon>Sar</taxon>
        <taxon>Alveolata</taxon>
        <taxon>Dinophyceae</taxon>
        <taxon>Prorocentrales</taxon>
        <taxon>Prorocentraceae</taxon>
        <taxon>Prorocentrum</taxon>
    </lineage>
</organism>
<evidence type="ECO:0000259" key="6">
    <source>
        <dbReference type="PROSITE" id="PS50011"/>
    </source>
</evidence>
<keyword evidence="2 3" id="KW-0067">ATP-binding</keyword>
<evidence type="ECO:0000256" key="5">
    <source>
        <dbReference type="SAM" id="MobiDB-lite"/>
    </source>
</evidence>
<keyword evidence="8" id="KW-1185">Reference proteome</keyword>
<dbReference type="Pfam" id="PF00069">
    <property type="entry name" value="Pkinase"/>
    <property type="match status" value="1"/>
</dbReference>
<evidence type="ECO:0000256" key="4">
    <source>
        <dbReference type="RuleBase" id="RU000304"/>
    </source>
</evidence>
<reference evidence="7" key="1">
    <citation type="submission" date="2023-10" db="EMBL/GenBank/DDBJ databases">
        <authorList>
            <person name="Chen Y."/>
            <person name="Shah S."/>
            <person name="Dougan E. K."/>
            <person name="Thang M."/>
            <person name="Chan C."/>
        </authorList>
    </citation>
    <scope>NUCLEOTIDE SEQUENCE [LARGE SCALE GENOMIC DNA]</scope>
</reference>
<sequence>QPLDSPQVPPRAAPAIPSRSERAGMADAASSRVAGTILPAPTLANGGFPPHLKVIRQLGSGSYGSVHLCEDTRTGNQVAVKHVKKAPSHGKSMLREIKLLARLRHDNLLCLLDLPAVPSRDFEDIFLVLPYMPADLHKVIHSKSQSLSDKHVQVIITQILRALEHLHAAGVAHRDLKPANVLISHDCKVKICDFGLARGDMQLDAEADEPDQVQGVLTEYVVTRWYRAPEVMLLPKQYTSAVDVWSVGCILGEILLRKAMFQGKNHVDMVCKFAETLGTPSENELEWLPQDTDAYRFVKKV</sequence>
<evidence type="ECO:0000313" key="8">
    <source>
        <dbReference type="Proteomes" id="UP001189429"/>
    </source>
</evidence>
<dbReference type="PROSITE" id="PS50011">
    <property type="entry name" value="PROTEIN_KINASE_DOM"/>
    <property type="match status" value="1"/>
</dbReference>
<name>A0ABN9WCN3_9DINO</name>
<feature type="non-terminal residue" evidence="7">
    <location>
        <position position="301"/>
    </location>
</feature>
<evidence type="ECO:0000256" key="3">
    <source>
        <dbReference type="PROSITE-ProRule" id="PRU10141"/>
    </source>
</evidence>
<evidence type="ECO:0000256" key="2">
    <source>
        <dbReference type="ARBA" id="ARBA00022840"/>
    </source>
</evidence>
<dbReference type="InterPro" id="IPR017441">
    <property type="entry name" value="Protein_kinase_ATP_BS"/>
</dbReference>
<dbReference type="InterPro" id="IPR000719">
    <property type="entry name" value="Prot_kinase_dom"/>
</dbReference>
<feature type="domain" description="Protein kinase" evidence="6">
    <location>
        <begin position="52"/>
        <end position="301"/>
    </location>
</feature>
<keyword evidence="1 3" id="KW-0547">Nucleotide-binding</keyword>
<dbReference type="Gene3D" id="3.30.200.20">
    <property type="entry name" value="Phosphorylase Kinase, domain 1"/>
    <property type="match status" value="1"/>
</dbReference>
<accession>A0ABN9WCN3</accession>
<feature type="region of interest" description="Disordered" evidence="5">
    <location>
        <begin position="1"/>
        <end position="28"/>
    </location>
</feature>